<name>A0A8D7F4S6_MUSAM</name>
<organism evidence="1">
    <name type="scientific">Musa acuminata subsp. malaccensis</name>
    <name type="common">Wild banana</name>
    <name type="synonym">Musa malaccensis</name>
    <dbReference type="NCBI Taxonomy" id="214687"/>
    <lineage>
        <taxon>Eukaryota</taxon>
        <taxon>Viridiplantae</taxon>
        <taxon>Streptophyta</taxon>
        <taxon>Embryophyta</taxon>
        <taxon>Tracheophyta</taxon>
        <taxon>Spermatophyta</taxon>
        <taxon>Magnoliopsida</taxon>
        <taxon>Liliopsida</taxon>
        <taxon>Zingiberales</taxon>
        <taxon>Musaceae</taxon>
        <taxon>Musa</taxon>
    </lineage>
</organism>
<proteinExistence type="predicted"/>
<accession>A0A8D7F4S6</accession>
<feature type="non-terminal residue" evidence="1">
    <location>
        <position position="53"/>
    </location>
</feature>
<evidence type="ECO:0000313" key="1">
    <source>
        <dbReference type="EMBL" id="CAG1840927.1"/>
    </source>
</evidence>
<gene>
    <name evidence="1" type="ORF">GSMUA_107210.1</name>
</gene>
<dbReference type="AlphaFoldDB" id="A0A8D7F4S6"/>
<dbReference type="EMBL" id="HG996469">
    <property type="protein sequence ID" value="CAG1840927.1"/>
    <property type="molecule type" value="Genomic_DNA"/>
</dbReference>
<reference evidence="1" key="1">
    <citation type="submission" date="2021-03" db="EMBL/GenBank/DDBJ databases">
        <authorList>
            <consortium name="Genoscope - CEA"/>
            <person name="William W."/>
        </authorList>
    </citation>
    <scope>NUCLEOTIDE SEQUENCE</scope>
    <source>
        <strain evidence="1">Doubled-haploid Pahang</strain>
    </source>
</reference>
<sequence>RWSIAWELRIEEVFCSGKEVYYAFGLKNSNISFKAAVNDFLRNTFVTKNIGIW</sequence>
<protein>
    <submittedName>
        <fullName evidence="1">(wild Malaysian banana) hypothetical protein</fullName>
    </submittedName>
</protein>